<keyword evidence="2" id="KW-1185">Reference proteome</keyword>
<evidence type="ECO:0000313" key="1">
    <source>
        <dbReference type="EMBL" id="KAJ7531214.1"/>
    </source>
</evidence>
<proteinExistence type="predicted"/>
<sequence length="118" mass="13500">MDDSAINMIPSYRTSSILYIIIMMKLPLLSLWERPNLTCEVTYKPHHRKIDRIPVSIVLMLRVAATSSEIVEKKSKFVADAKLSRIKMMMRMNTKNWTAPSEAMPVPSTVESMDNVKS</sequence>
<organism evidence="1 2">
    <name type="scientific">Diphasiastrum complanatum</name>
    <name type="common">Issler's clubmoss</name>
    <name type="synonym">Lycopodium complanatum</name>
    <dbReference type="NCBI Taxonomy" id="34168"/>
    <lineage>
        <taxon>Eukaryota</taxon>
        <taxon>Viridiplantae</taxon>
        <taxon>Streptophyta</taxon>
        <taxon>Embryophyta</taxon>
        <taxon>Tracheophyta</taxon>
        <taxon>Lycopodiopsida</taxon>
        <taxon>Lycopodiales</taxon>
        <taxon>Lycopodiaceae</taxon>
        <taxon>Lycopodioideae</taxon>
        <taxon>Diphasiastrum</taxon>
    </lineage>
</organism>
<evidence type="ECO:0000313" key="2">
    <source>
        <dbReference type="Proteomes" id="UP001162992"/>
    </source>
</evidence>
<accession>A0ACC2BN64</accession>
<protein>
    <submittedName>
        <fullName evidence="1">Uncharacterized protein</fullName>
    </submittedName>
</protein>
<dbReference type="EMBL" id="CM055105">
    <property type="protein sequence ID" value="KAJ7531214.1"/>
    <property type="molecule type" value="Genomic_DNA"/>
</dbReference>
<comment type="caution">
    <text evidence="1">The sequence shown here is derived from an EMBL/GenBank/DDBJ whole genome shotgun (WGS) entry which is preliminary data.</text>
</comment>
<reference evidence="2" key="1">
    <citation type="journal article" date="2024" name="Proc. Natl. Acad. Sci. U.S.A.">
        <title>Extraordinary preservation of gene collinearity over three hundred million years revealed in homosporous lycophytes.</title>
        <authorList>
            <person name="Li C."/>
            <person name="Wickell D."/>
            <person name="Kuo L.Y."/>
            <person name="Chen X."/>
            <person name="Nie B."/>
            <person name="Liao X."/>
            <person name="Peng D."/>
            <person name="Ji J."/>
            <person name="Jenkins J."/>
            <person name="Williams M."/>
            <person name="Shu S."/>
            <person name="Plott C."/>
            <person name="Barry K."/>
            <person name="Rajasekar S."/>
            <person name="Grimwood J."/>
            <person name="Han X."/>
            <person name="Sun S."/>
            <person name="Hou Z."/>
            <person name="He W."/>
            <person name="Dai G."/>
            <person name="Sun C."/>
            <person name="Schmutz J."/>
            <person name="Leebens-Mack J.H."/>
            <person name="Li F.W."/>
            <person name="Wang L."/>
        </authorList>
    </citation>
    <scope>NUCLEOTIDE SEQUENCE [LARGE SCALE GENOMIC DNA]</scope>
    <source>
        <strain evidence="2">cv. PW_Plant_1</strain>
    </source>
</reference>
<dbReference type="Proteomes" id="UP001162992">
    <property type="component" value="Chromosome 14"/>
</dbReference>
<gene>
    <name evidence="1" type="ORF">O6H91_14G036400</name>
</gene>
<name>A0ACC2BN64_DIPCM</name>